<keyword evidence="2" id="KW-0863">Zinc-finger</keyword>
<dbReference type="EMBL" id="KZ819395">
    <property type="protein sequence ID" value="PWN41293.1"/>
    <property type="molecule type" value="Genomic_DNA"/>
</dbReference>
<dbReference type="InParanoid" id="A0A316VY25"/>
<keyword evidence="3" id="KW-0862">Zinc</keyword>
<dbReference type="PANTHER" id="PTHR45986">
    <property type="entry name" value="ZINC FINGER MATRIN-TYPE PROTEIN 2"/>
    <property type="match status" value="1"/>
</dbReference>
<organism evidence="7 8">
    <name type="scientific">Ceraceosorus guamensis</name>
    <dbReference type="NCBI Taxonomy" id="1522189"/>
    <lineage>
        <taxon>Eukaryota</taxon>
        <taxon>Fungi</taxon>
        <taxon>Dikarya</taxon>
        <taxon>Basidiomycota</taxon>
        <taxon>Ustilaginomycotina</taxon>
        <taxon>Exobasidiomycetes</taxon>
        <taxon>Ceraceosorales</taxon>
        <taxon>Ceraceosoraceae</taxon>
        <taxon>Ceraceosorus</taxon>
    </lineage>
</organism>
<dbReference type="InterPro" id="IPR040107">
    <property type="entry name" value="Snu23"/>
</dbReference>
<accession>A0A316VY25</accession>
<feature type="domain" description="U1-type" evidence="6">
    <location>
        <begin position="99"/>
        <end position="133"/>
    </location>
</feature>
<dbReference type="InterPro" id="IPR036236">
    <property type="entry name" value="Znf_C2H2_sf"/>
</dbReference>
<reference evidence="7 8" key="1">
    <citation type="journal article" date="2018" name="Mol. Biol. Evol.">
        <title>Broad Genomic Sampling Reveals a Smut Pathogenic Ancestry of the Fungal Clade Ustilaginomycotina.</title>
        <authorList>
            <person name="Kijpornyongpan T."/>
            <person name="Mondo S.J."/>
            <person name="Barry K."/>
            <person name="Sandor L."/>
            <person name="Lee J."/>
            <person name="Lipzen A."/>
            <person name="Pangilinan J."/>
            <person name="LaButti K."/>
            <person name="Hainaut M."/>
            <person name="Henrissat B."/>
            <person name="Grigoriev I.V."/>
            <person name="Spatafora J.W."/>
            <person name="Aime M.C."/>
        </authorList>
    </citation>
    <scope>NUCLEOTIDE SEQUENCE [LARGE SCALE GENOMIC DNA]</scope>
    <source>
        <strain evidence="7 8">MCA 4658</strain>
    </source>
</reference>
<dbReference type="SUPFAM" id="SSF57667">
    <property type="entry name" value="beta-beta-alpha zinc fingers"/>
    <property type="match status" value="1"/>
</dbReference>
<dbReference type="InterPro" id="IPR003604">
    <property type="entry name" value="Matrin/U1-like-C_Znf_C2H2"/>
</dbReference>
<sequence length="225" mass="25321">MSGIASGTAAGGSGVGPSRRRWDKEEFENRAKARDEEDRERAKENEQRIQQGKKPTFKRKEDLPKPTELLQARKEALELDKDVGKSQMVDVLGDGRRGGPGYYCDVCKRTCKDSIGYLDHINGRMHLRRIGQTTQVARSSVAQVRARIMLIRAEREAAGGAAKGTTYDFEARIEAIAKQQRMEKEARRVKKKELKKRMEKEEKGLSGGGDEEMMNQMGFAGFGKR</sequence>
<dbReference type="RefSeq" id="XP_025368453.1">
    <property type="nucleotide sequence ID" value="XM_025512284.1"/>
</dbReference>
<evidence type="ECO:0000313" key="8">
    <source>
        <dbReference type="Proteomes" id="UP000245783"/>
    </source>
</evidence>
<keyword evidence="1" id="KW-0479">Metal-binding</keyword>
<dbReference type="Gene3D" id="3.30.160.60">
    <property type="entry name" value="Classic Zinc Finger"/>
    <property type="match status" value="1"/>
</dbReference>
<dbReference type="GO" id="GO:0005681">
    <property type="term" value="C:spliceosomal complex"/>
    <property type="evidence" value="ECO:0007669"/>
    <property type="project" value="InterPro"/>
</dbReference>
<dbReference type="AlphaFoldDB" id="A0A316VY25"/>
<evidence type="ECO:0000259" key="6">
    <source>
        <dbReference type="SMART" id="SM00451"/>
    </source>
</evidence>
<dbReference type="GO" id="GO:0000398">
    <property type="term" value="P:mRNA splicing, via spliceosome"/>
    <property type="evidence" value="ECO:0007669"/>
    <property type="project" value="InterPro"/>
</dbReference>
<feature type="region of interest" description="Disordered" evidence="5">
    <location>
        <begin position="183"/>
        <end position="225"/>
    </location>
</feature>
<dbReference type="InterPro" id="IPR013087">
    <property type="entry name" value="Znf_C2H2_type"/>
</dbReference>
<dbReference type="GeneID" id="37034154"/>
<proteinExistence type="predicted"/>
<feature type="compositionally biased region" description="Basic and acidic residues" evidence="5">
    <location>
        <begin position="20"/>
        <end position="47"/>
    </location>
</feature>
<dbReference type="Proteomes" id="UP000245783">
    <property type="component" value="Unassembled WGS sequence"/>
</dbReference>
<dbReference type="GO" id="GO:0003676">
    <property type="term" value="F:nucleic acid binding"/>
    <property type="evidence" value="ECO:0007669"/>
    <property type="project" value="InterPro"/>
</dbReference>
<dbReference type="PANTHER" id="PTHR45986:SF1">
    <property type="entry name" value="ZINC FINGER MATRIN-TYPE PROTEIN 2"/>
    <property type="match status" value="1"/>
</dbReference>
<evidence type="ECO:0000313" key="7">
    <source>
        <dbReference type="EMBL" id="PWN41293.1"/>
    </source>
</evidence>
<evidence type="ECO:0000256" key="3">
    <source>
        <dbReference type="ARBA" id="ARBA00022833"/>
    </source>
</evidence>
<evidence type="ECO:0000256" key="1">
    <source>
        <dbReference type="ARBA" id="ARBA00022723"/>
    </source>
</evidence>
<dbReference type="FunCoup" id="A0A316VY25">
    <property type="interactions" value="331"/>
</dbReference>
<dbReference type="GO" id="GO:0008270">
    <property type="term" value="F:zinc ion binding"/>
    <property type="evidence" value="ECO:0007669"/>
    <property type="project" value="UniProtKB-KW"/>
</dbReference>
<protein>
    <recommendedName>
        <fullName evidence="6">U1-type domain-containing protein</fullName>
    </recommendedName>
</protein>
<evidence type="ECO:0000256" key="5">
    <source>
        <dbReference type="SAM" id="MobiDB-lite"/>
    </source>
</evidence>
<name>A0A316VY25_9BASI</name>
<keyword evidence="8" id="KW-1185">Reference proteome</keyword>
<evidence type="ECO:0000256" key="2">
    <source>
        <dbReference type="ARBA" id="ARBA00022771"/>
    </source>
</evidence>
<dbReference type="STRING" id="1522189.A0A316VY25"/>
<dbReference type="SMART" id="SM00451">
    <property type="entry name" value="ZnF_U1"/>
    <property type="match status" value="1"/>
</dbReference>
<dbReference type="GO" id="GO:0046540">
    <property type="term" value="C:U4/U6 x U5 tri-snRNP complex"/>
    <property type="evidence" value="ECO:0007669"/>
    <property type="project" value="TreeGrafter"/>
</dbReference>
<feature type="region of interest" description="Disordered" evidence="5">
    <location>
        <begin position="1"/>
        <end position="65"/>
    </location>
</feature>
<evidence type="ECO:0000256" key="4">
    <source>
        <dbReference type="ARBA" id="ARBA00023242"/>
    </source>
</evidence>
<dbReference type="Pfam" id="PF12874">
    <property type="entry name" value="zf-met"/>
    <property type="match status" value="1"/>
</dbReference>
<gene>
    <name evidence="7" type="ORF">IE81DRAFT_303816</name>
</gene>
<dbReference type="OrthoDB" id="30343at2759"/>
<keyword evidence="4" id="KW-0539">Nucleus</keyword>